<name>A0AC34R4T2_9BILA</name>
<evidence type="ECO:0000313" key="2">
    <source>
        <dbReference type="WBParaSite" id="JU765_v2.g3576.t1"/>
    </source>
</evidence>
<evidence type="ECO:0000313" key="1">
    <source>
        <dbReference type="Proteomes" id="UP000887576"/>
    </source>
</evidence>
<reference evidence="2" key="1">
    <citation type="submission" date="2022-11" db="UniProtKB">
        <authorList>
            <consortium name="WormBaseParasite"/>
        </authorList>
    </citation>
    <scope>IDENTIFICATION</scope>
</reference>
<organism evidence="1 2">
    <name type="scientific">Panagrolaimus sp. JU765</name>
    <dbReference type="NCBI Taxonomy" id="591449"/>
    <lineage>
        <taxon>Eukaryota</taxon>
        <taxon>Metazoa</taxon>
        <taxon>Ecdysozoa</taxon>
        <taxon>Nematoda</taxon>
        <taxon>Chromadorea</taxon>
        <taxon>Rhabditida</taxon>
        <taxon>Tylenchina</taxon>
        <taxon>Panagrolaimomorpha</taxon>
        <taxon>Panagrolaimoidea</taxon>
        <taxon>Panagrolaimidae</taxon>
        <taxon>Panagrolaimus</taxon>
    </lineage>
</organism>
<dbReference type="Proteomes" id="UP000887576">
    <property type="component" value="Unplaced"/>
</dbReference>
<proteinExistence type="predicted"/>
<sequence>MVSDNEHLYVKAKYGNDIRKVVLCRNDIIHLDNVERWARATFDITEDLIVQIKYVDSDGDLVTLTNDEDVRVALKTESSIYFHVFSNGEDLRAEVARINQEITSVKNMLDKLSLLLEEKTVHFEVPAAQATGNSTSALSAADEDEKIATIHPSVHEQVFVTNPPSAATPIEGLPVQNGHFETSQQEFHDNQFESSPYPPQFGAPPSQPPSQLPPTQGSQFTTQQFAQPPSGELHAPSSRPPSQLPPIQGSQFTTPSQFAQPPSGELHAPSSRPPSQLPPTQGSQFTTPQFARPPSGGLQQGPPPTNFAGEPPSQGPTGNIANQFGRPPMTQVQRQFPSSNPNQPAFGQPANQGWQMSPDQGSQFTTPPQFPQPPSGGFQIPPLGPPPTNFAGGPPSQGPTGNIANPFARPPMAQAQRPGGYNY</sequence>
<dbReference type="WBParaSite" id="JU765_v2.g3576.t1">
    <property type="protein sequence ID" value="JU765_v2.g3576.t1"/>
    <property type="gene ID" value="JU765_v2.g3576"/>
</dbReference>
<accession>A0AC34R4T2</accession>
<protein>
    <submittedName>
        <fullName evidence="2">PB1 domain-containing protein</fullName>
    </submittedName>
</protein>